<evidence type="ECO:0000259" key="2">
    <source>
        <dbReference type="Pfam" id="PF05229"/>
    </source>
</evidence>
<accession>A0A5C5U2M6</accession>
<dbReference type="AlphaFoldDB" id="A0A5C5U2M6"/>
<feature type="compositionally biased region" description="Basic residues" evidence="1">
    <location>
        <begin position="1"/>
        <end position="17"/>
    </location>
</feature>
<feature type="compositionally biased region" description="Low complexity" evidence="1">
    <location>
        <begin position="319"/>
        <end position="333"/>
    </location>
</feature>
<organism evidence="3 4">
    <name type="scientific">Luteimonas marina</name>
    <dbReference type="NCBI Taxonomy" id="488485"/>
    <lineage>
        <taxon>Bacteria</taxon>
        <taxon>Pseudomonadati</taxon>
        <taxon>Pseudomonadota</taxon>
        <taxon>Gammaproteobacteria</taxon>
        <taxon>Lysobacterales</taxon>
        <taxon>Lysobacteraceae</taxon>
        <taxon>Luteimonas</taxon>
    </lineage>
</organism>
<dbReference type="PANTHER" id="PTHR37089">
    <property type="entry name" value="PROTEIN U-RELATED"/>
    <property type="match status" value="1"/>
</dbReference>
<evidence type="ECO:0000256" key="1">
    <source>
        <dbReference type="SAM" id="MobiDB-lite"/>
    </source>
</evidence>
<dbReference type="InterPro" id="IPR007893">
    <property type="entry name" value="Spore_coat_U/FanG"/>
</dbReference>
<feature type="domain" description="Spore coat protein U/FanG" evidence="2">
    <location>
        <begin position="228"/>
        <end position="360"/>
    </location>
</feature>
<dbReference type="InterPro" id="IPR053167">
    <property type="entry name" value="Spore_coat_component"/>
</dbReference>
<feature type="region of interest" description="Disordered" evidence="1">
    <location>
        <begin position="312"/>
        <end position="335"/>
    </location>
</feature>
<evidence type="ECO:0000313" key="4">
    <source>
        <dbReference type="Proteomes" id="UP000319980"/>
    </source>
</evidence>
<evidence type="ECO:0000313" key="3">
    <source>
        <dbReference type="EMBL" id="TWT20206.1"/>
    </source>
</evidence>
<feature type="region of interest" description="Disordered" evidence="1">
    <location>
        <begin position="1"/>
        <end position="21"/>
    </location>
</feature>
<dbReference type="PANTHER" id="PTHR37089:SF4">
    <property type="entry name" value="EXPORTED PROTEIN"/>
    <property type="match status" value="1"/>
</dbReference>
<reference evidence="3 4" key="1">
    <citation type="journal article" date="2008" name="Int. J. Syst. Evol. Microbiol.">
        <title>Luteimonas marina sp. nov., isolated from seawater.</title>
        <authorList>
            <person name="Baik K.S."/>
            <person name="Park S.C."/>
            <person name="Kim M.S."/>
            <person name="Kim E.M."/>
            <person name="Park C."/>
            <person name="Chun J."/>
            <person name="Seong C.N."/>
        </authorList>
    </citation>
    <scope>NUCLEOTIDE SEQUENCE [LARGE SCALE GENOMIC DNA]</scope>
    <source>
        <strain evidence="3 4">FR1330</strain>
    </source>
</reference>
<feature type="domain" description="Spore coat protein U/FanG" evidence="2">
    <location>
        <begin position="63"/>
        <end position="196"/>
    </location>
</feature>
<name>A0A5C5U2M6_9GAMM</name>
<dbReference type="EMBL" id="VOHK01000004">
    <property type="protein sequence ID" value="TWT20206.1"/>
    <property type="molecule type" value="Genomic_DNA"/>
</dbReference>
<keyword evidence="4" id="KW-1185">Reference proteome</keyword>
<sequence>MLARIARRRARRGRLHRSGNADMPMSLRHAAVGGASFGGERKRAICLTVLLLTLMGVFWPGKAMAQSCWSPGSLSLSFGTVTGAGVTASSSGPLATCQSGAFTTYFRMCFYLGAGNQSSGSISPRRMIHHPTSTRMDYYLYSDAARTQLLGPVGGGYPTYTLDAVASGSNTQVTTPLTVYGRVPSGQTLAAGHYQEENQEGTVYYRYGTSGYPTSCTTGGSGGGTFTTSSSGINANYVDTCAISTATDLDFGSVTSLASARDQVSTITLRCPTGTAWKLGLDNGAHASGSTRRMTDGSGRYIHYELYRDGARSQRWGNTPGTDSSDGTGSGTSQTATVYGRVPAQAVSAAGSYADTVTVTLTF</sequence>
<dbReference type="Pfam" id="PF05229">
    <property type="entry name" value="SCPU"/>
    <property type="match status" value="2"/>
</dbReference>
<proteinExistence type="predicted"/>
<protein>
    <submittedName>
        <fullName evidence="3">Spore coat U domain-containing protein</fullName>
    </submittedName>
</protein>
<dbReference type="Proteomes" id="UP000319980">
    <property type="component" value="Unassembled WGS sequence"/>
</dbReference>
<dbReference type="SMART" id="SM00972">
    <property type="entry name" value="SCPU"/>
    <property type="match status" value="2"/>
</dbReference>
<comment type="caution">
    <text evidence="3">The sequence shown here is derived from an EMBL/GenBank/DDBJ whole genome shotgun (WGS) entry which is preliminary data.</text>
</comment>
<gene>
    <name evidence="3" type="ORF">FQY83_10725</name>
</gene>